<dbReference type="HOGENOM" id="CLU_1214382_0_0_6"/>
<sequence length="228" mass="25371">MIDQTQPLSVQVTQAWQLRQALRNAAASAMHDQNLAAELLETYKVPSLQQISAKYAGDFSGDPLQQKMLSDVLTLDDYRYPSQAGGCFIAGTPVWTDRGLVPIEQMKIGDSVLSQPEGTGEQAYRKVVRTFSYEGKSVMSVRYGVVGDDTISYDQYATGNHPFWVKGTGWTRADLLEDGAELELQDGRQAFVLEVAQVYKTNRPNVGWEPEYSHSVVGFEADYSKGWD</sequence>
<dbReference type="EMBL" id="CP003057">
    <property type="protein sequence ID" value="AEQ96623.1"/>
    <property type="molecule type" value="Genomic_DNA"/>
</dbReference>
<proteinExistence type="predicted"/>
<dbReference type="AlphaFoldDB" id="G7TG68"/>
<dbReference type="eggNOG" id="COG1372">
    <property type="taxonomic scope" value="Bacteria"/>
</dbReference>
<dbReference type="InterPro" id="IPR036844">
    <property type="entry name" value="Hint_dom_sf"/>
</dbReference>
<name>G7TG68_XANOB</name>
<dbReference type="KEGG" id="xor:XOC_2504"/>
<accession>G7TG68</accession>
<dbReference type="RefSeq" id="WP_014503417.1">
    <property type="nucleotide sequence ID" value="NC_017267.2"/>
</dbReference>
<protein>
    <recommendedName>
        <fullName evidence="3">Hint domain-containing protein</fullName>
    </recommendedName>
</protein>
<dbReference type="Gene3D" id="2.170.16.10">
    <property type="entry name" value="Hedgehog/Intein (Hint) domain"/>
    <property type="match status" value="1"/>
</dbReference>
<dbReference type="Pfam" id="PF07591">
    <property type="entry name" value="PT-HINT"/>
    <property type="match status" value="1"/>
</dbReference>
<dbReference type="SUPFAM" id="SSF51294">
    <property type="entry name" value="Hedgehog/intein (Hint) domain"/>
    <property type="match status" value="1"/>
</dbReference>
<evidence type="ECO:0000313" key="1">
    <source>
        <dbReference type="EMBL" id="AEQ96623.1"/>
    </source>
</evidence>
<evidence type="ECO:0008006" key="3">
    <source>
        <dbReference type="Google" id="ProtNLM"/>
    </source>
</evidence>
<gene>
    <name evidence="1" type="ORF">XOC_2504</name>
</gene>
<reference evidence="1 2" key="1">
    <citation type="journal article" date="2011" name="J. Bacteriol.">
        <title>Two new complete genome sequences offer insight into host and tissue specificity of plant pathogenic Xanthomonas spp.</title>
        <authorList>
            <person name="Bogdanove A.J."/>
            <person name="Koebnik R."/>
            <person name="Lu H."/>
            <person name="Furutani A."/>
            <person name="Angiuoli S.V."/>
            <person name="Patil P.B."/>
            <person name="Van Sluys M.A."/>
            <person name="Ryan R.P."/>
            <person name="Meyer D.F."/>
            <person name="Han S.W."/>
            <person name="Aparna G."/>
            <person name="Rajaram M."/>
            <person name="Delcher A.L."/>
            <person name="Phillippy A.M."/>
            <person name="Puiu D."/>
            <person name="Schatz M.C."/>
            <person name="Shumway M."/>
            <person name="Sommer D.D."/>
            <person name="Trapnell C."/>
            <person name="Benahmed F."/>
            <person name="Dimitrov G."/>
            <person name="Madupu R."/>
            <person name="Radune D."/>
            <person name="Sullivan S."/>
            <person name="Jha G."/>
            <person name="Ishihara H."/>
            <person name="Lee S.W."/>
            <person name="Pandey A."/>
            <person name="Sharma V."/>
            <person name="Sriariyanun M."/>
            <person name="Szurek B."/>
            <person name="Vera-Cruz C.M."/>
            <person name="Dorman K.S."/>
            <person name="Ronald P.C."/>
            <person name="Verdier V."/>
            <person name="Dow J.M."/>
            <person name="Sonti R.V."/>
            <person name="Tsuge S."/>
            <person name="Brendel V.P."/>
            <person name="Rabinowicz P.D."/>
            <person name="Leach J.E."/>
            <person name="White F.F."/>
            <person name="Salzberg S.L."/>
        </authorList>
    </citation>
    <scope>NUCLEOTIDE SEQUENCE [LARGE SCALE GENOMIC DNA]</scope>
    <source>
        <strain evidence="1 2">BLS256</strain>
    </source>
</reference>
<evidence type="ECO:0000313" key="2">
    <source>
        <dbReference type="Proteomes" id="UP000008851"/>
    </source>
</evidence>
<dbReference type="Proteomes" id="UP000008851">
    <property type="component" value="Chromosome"/>
</dbReference>
<organism evidence="1 2">
    <name type="scientific">Xanthomonas oryzae pv. oryzicola (strain BLS256)</name>
    <dbReference type="NCBI Taxonomy" id="383407"/>
    <lineage>
        <taxon>Bacteria</taxon>
        <taxon>Pseudomonadati</taxon>
        <taxon>Pseudomonadota</taxon>
        <taxon>Gammaproteobacteria</taxon>
        <taxon>Lysobacterales</taxon>
        <taxon>Lysobacteraceae</taxon>
        <taxon>Xanthomonas</taxon>
    </lineage>
</organism>